<comment type="caution">
    <text evidence="3">The sequence shown here is derived from an EMBL/GenBank/DDBJ whole genome shotgun (WGS) entry which is preliminary data.</text>
</comment>
<feature type="compositionally biased region" description="Acidic residues" evidence="2">
    <location>
        <begin position="426"/>
        <end position="436"/>
    </location>
</feature>
<protein>
    <submittedName>
        <fullName evidence="3">Uncharacterized protein</fullName>
    </submittedName>
</protein>
<feature type="region of interest" description="Disordered" evidence="2">
    <location>
        <begin position="381"/>
        <end position="446"/>
    </location>
</feature>
<reference evidence="3 4" key="1">
    <citation type="submission" date="2024-09" db="EMBL/GenBank/DDBJ databases">
        <title>A chromosome-level genome assembly of Gray's grenadier anchovy, Coilia grayii.</title>
        <authorList>
            <person name="Fu Z."/>
        </authorList>
    </citation>
    <scope>NUCLEOTIDE SEQUENCE [LARGE SCALE GENOMIC DNA]</scope>
    <source>
        <strain evidence="3">G4</strain>
        <tissue evidence="3">Muscle</tissue>
    </source>
</reference>
<keyword evidence="4" id="KW-1185">Reference proteome</keyword>
<feature type="compositionally biased region" description="Pro residues" evidence="2">
    <location>
        <begin position="761"/>
        <end position="775"/>
    </location>
</feature>
<dbReference type="Gene3D" id="1.25.40.10">
    <property type="entry name" value="Tetratricopeptide repeat domain"/>
    <property type="match status" value="1"/>
</dbReference>
<feature type="coiled-coil region" evidence="1">
    <location>
        <begin position="135"/>
        <end position="162"/>
    </location>
</feature>
<gene>
    <name evidence="3" type="ORF">ACEWY4_000096</name>
</gene>
<dbReference type="InterPro" id="IPR053248">
    <property type="entry name" value="Zinc_finger_MYND_domain"/>
</dbReference>
<feature type="region of interest" description="Disordered" evidence="2">
    <location>
        <begin position="331"/>
        <end position="365"/>
    </location>
</feature>
<evidence type="ECO:0000313" key="4">
    <source>
        <dbReference type="Proteomes" id="UP001591681"/>
    </source>
</evidence>
<feature type="region of interest" description="Disordered" evidence="2">
    <location>
        <begin position="34"/>
        <end position="54"/>
    </location>
</feature>
<evidence type="ECO:0000256" key="2">
    <source>
        <dbReference type="SAM" id="MobiDB-lite"/>
    </source>
</evidence>
<feature type="compositionally biased region" description="Polar residues" evidence="2">
    <location>
        <begin position="331"/>
        <end position="345"/>
    </location>
</feature>
<feature type="compositionally biased region" description="Polar residues" evidence="2">
    <location>
        <begin position="437"/>
        <end position="446"/>
    </location>
</feature>
<evidence type="ECO:0000256" key="1">
    <source>
        <dbReference type="SAM" id="Coils"/>
    </source>
</evidence>
<sequence>MMRNEARLERGRGEVAEVERVQTAGNQFMLRRKTELHKNRPPGKSSFPRKTGMILPQPFNPMDDNRFAQYMLACSSTLLLSNGVSVGCKQHTDYGLSAFFSSRTPVDVGHQEADWLSIHNRVCQMLVAVRTPAPFHSLQADRDQHRAEIREAQEELICVCEEECRRWLFEGQCVEALPAARLCLRIAMETHGANAIQLVPAYLLLAEANVGLGNLPLAQEYLSQAEWTVLKTPDCSGALRHRLHRNLGSLYQTTGQLDTAVMHYANDVYYASEEYGLDSIVTCGGYFLMASVFQRQNKTDIVSSLYKKVADSWHGYLSNLMESRMKLSVHQTLSGEGEGNLQTPLQEGGSAMEGNGEEAQANSGGDVATVEAVPELAEVKEQASAAAGAPRESCTGEEAGVANSANGDYGGESVPKASGDVGLLQSEEEGEEDDTCSEMSDVSDVSQLSKDQLYPLEDIITFLDDTYGRSVDVQDFFSDLDKFEASRLEEEISKMEVGEGQNNVGDINEKKKELRSFLQEQAKGALVRARISSIKDMDAPTSYFFNLEKKALHQKHMAFLKRDDGTVTTNQSEIRDMAIHFYENLYGKSDCDLRCAERLVQGLPMLSLEGGRTLDQPITFQELTEAVQQMSKGRAPRIDGLPADFYQHFWGTLGRDYFEMLQECIKEGQLPTSSRRAVLSLLPKKGDLGLLKNWRPVSLLCEVERCEGDRTLTVMLEEQQKMKAGPSPSHAHLDFSPAQLLHALAMLWSLAGSWTKAPRSPSTPPPKVPPHPLQMPPSMAVSPQDKY</sequence>
<dbReference type="InterPro" id="IPR011990">
    <property type="entry name" value="TPR-like_helical_dom_sf"/>
</dbReference>
<accession>A0ABD1KVN8</accession>
<dbReference type="Proteomes" id="UP001591681">
    <property type="component" value="Unassembled WGS sequence"/>
</dbReference>
<dbReference type="EMBL" id="JBHFQA010000001">
    <property type="protein sequence ID" value="KAL2103228.1"/>
    <property type="molecule type" value="Genomic_DNA"/>
</dbReference>
<dbReference type="AlphaFoldDB" id="A0ABD1KVN8"/>
<dbReference type="PANTHER" id="PTHR46533">
    <property type="entry name" value="ZINC FINGER MYND DOMAIN-CONTAINING PROTEIN 12"/>
    <property type="match status" value="1"/>
</dbReference>
<evidence type="ECO:0000313" key="3">
    <source>
        <dbReference type="EMBL" id="KAL2103228.1"/>
    </source>
</evidence>
<proteinExistence type="predicted"/>
<feature type="region of interest" description="Disordered" evidence="2">
    <location>
        <begin position="755"/>
        <end position="787"/>
    </location>
</feature>
<keyword evidence="1" id="KW-0175">Coiled coil</keyword>
<dbReference type="PANTHER" id="PTHR46533:SF1">
    <property type="entry name" value="ZINC FINGER MYND DOMAIN-CONTAINING PROTEIN 12"/>
    <property type="match status" value="1"/>
</dbReference>
<name>A0ABD1KVN8_9TELE</name>
<organism evidence="3 4">
    <name type="scientific">Coilia grayii</name>
    <name type="common">Gray's grenadier anchovy</name>
    <dbReference type="NCBI Taxonomy" id="363190"/>
    <lineage>
        <taxon>Eukaryota</taxon>
        <taxon>Metazoa</taxon>
        <taxon>Chordata</taxon>
        <taxon>Craniata</taxon>
        <taxon>Vertebrata</taxon>
        <taxon>Euteleostomi</taxon>
        <taxon>Actinopterygii</taxon>
        <taxon>Neopterygii</taxon>
        <taxon>Teleostei</taxon>
        <taxon>Clupei</taxon>
        <taxon>Clupeiformes</taxon>
        <taxon>Clupeoidei</taxon>
        <taxon>Engraulidae</taxon>
        <taxon>Coilinae</taxon>
        <taxon>Coilia</taxon>
    </lineage>
</organism>